<evidence type="ECO:0000313" key="7">
    <source>
        <dbReference type="EMBL" id="KAK7204121.1"/>
    </source>
</evidence>
<organism evidence="7 8">
    <name type="scientific">Myxozyma melibiosi</name>
    <dbReference type="NCBI Taxonomy" id="54550"/>
    <lineage>
        <taxon>Eukaryota</taxon>
        <taxon>Fungi</taxon>
        <taxon>Dikarya</taxon>
        <taxon>Ascomycota</taxon>
        <taxon>Saccharomycotina</taxon>
        <taxon>Lipomycetes</taxon>
        <taxon>Lipomycetales</taxon>
        <taxon>Lipomycetaceae</taxon>
        <taxon>Myxozyma</taxon>
    </lineage>
</organism>
<dbReference type="Gene3D" id="2.60.200.30">
    <property type="entry name" value="Probable inorganic polyphosphate/atp-NAD kinase, domain 2"/>
    <property type="match status" value="1"/>
</dbReference>
<dbReference type="SUPFAM" id="SSF111331">
    <property type="entry name" value="NAD kinase/diacylglycerol kinase-like"/>
    <property type="match status" value="1"/>
</dbReference>
<evidence type="ECO:0000313" key="8">
    <source>
        <dbReference type="Proteomes" id="UP001498771"/>
    </source>
</evidence>
<dbReference type="GeneID" id="90038643"/>
<proteinExistence type="inferred from homology"/>
<dbReference type="Pfam" id="PF01513">
    <property type="entry name" value="NAD_kinase"/>
    <property type="match status" value="1"/>
</dbReference>
<keyword evidence="4" id="KW-0521">NADP</keyword>
<accession>A0ABR1F2Q5</accession>
<evidence type="ECO:0000256" key="2">
    <source>
        <dbReference type="ARBA" id="ARBA00022679"/>
    </source>
</evidence>
<dbReference type="InterPro" id="IPR002504">
    <property type="entry name" value="NADK"/>
</dbReference>
<evidence type="ECO:0000256" key="4">
    <source>
        <dbReference type="ARBA" id="ARBA00022857"/>
    </source>
</evidence>
<dbReference type="EMBL" id="JBBJBU010000009">
    <property type="protein sequence ID" value="KAK7204121.1"/>
    <property type="molecule type" value="Genomic_DNA"/>
</dbReference>
<sequence>MAQSSSQQLQSPISSGAHEPGSPPPNLNVVTFPKSIAMAIDRSRRASHDGGSPLTSHQTPDAMLSSTLEGLTDYFRKPCFVHSRLDDAVDVSAALREFSADSFSHLSHSSLVQTATGVRELAKRIGQATIKVNLRSVLIVTKARDNSLILLTRQLASWLILTRGVCVYVDAKLRMSKRFDAAGLLASDARLESNLRYWTPELTRSMPDLFDLVLTLGGDGTVLYTSWLFQRIVPPVLAFSLGSLGFLTNFAYKDHQAHLNRVFDEGFNVSLRMRFTCSVYKGGHQTETFEVINEIVIDRGPSPWISMLELYGNNHLLTVVQADGLILSTPTGSTAYSLSAGGSLVHPEIPAISVTPICPHTLSFRPMLLPDSMLLKVSVPRGARNTAWASFDGRHRVELKSGDYVTVTASQYPFPTVTAGPMDYIESVSRTLKWNVREHQKPFNESSDEEDVNFDDDIDIDLEVDQPSTDLTTTATSSTSTSTSDKTATTSTTAAAAAPGKTSITSHQLKVDYDWDVDDSVFFSSSSSSTMLSGSASISTPQSTATTGSSSPLHKEFSYLNLDR</sequence>
<feature type="compositionally biased region" description="Polar residues" evidence="6">
    <location>
        <begin position="540"/>
        <end position="552"/>
    </location>
</feature>
<keyword evidence="3" id="KW-0418">Kinase</keyword>
<reference evidence="7 8" key="1">
    <citation type="submission" date="2024-03" db="EMBL/GenBank/DDBJ databases">
        <title>Genome-scale model development and genomic sequencing of the oleaginous clade Lipomyces.</title>
        <authorList>
            <consortium name="Lawrence Berkeley National Laboratory"/>
            <person name="Czajka J.J."/>
            <person name="Han Y."/>
            <person name="Kim J."/>
            <person name="Mondo S.J."/>
            <person name="Hofstad B.A."/>
            <person name="Robles A."/>
            <person name="Haridas S."/>
            <person name="Riley R."/>
            <person name="LaButti K."/>
            <person name="Pangilinan J."/>
            <person name="Andreopoulos W."/>
            <person name="Lipzen A."/>
            <person name="Yan J."/>
            <person name="Wang M."/>
            <person name="Ng V."/>
            <person name="Grigoriev I.V."/>
            <person name="Spatafora J.W."/>
            <person name="Magnuson J.K."/>
            <person name="Baker S.E."/>
            <person name="Pomraning K.R."/>
        </authorList>
    </citation>
    <scope>NUCLEOTIDE SEQUENCE [LARGE SCALE GENOMIC DNA]</scope>
    <source>
        <strain evidence="7 8">Phaff 52-87</strain>
    </source>
</reference>
<feature type="region of interest" description="Disordered" evidence="6">
    <location>
        <begin position="1"/>
        <end position="30"/>
    </location>
</feature>
<dbReference type="Gene3D" id="3.40.50.10330">
    <property type="entry name" value="Probable inorganic polyphosphate/atp-NAD kinase, domain 1"/>
    <property type="match status" value="1"/>
</dbReference>
<dbReference type="InterPro" id="IPR017438">
    <property type="entry name" value="ATP-NAD_kinase_N"/>
</dbReference>
<dbReference type="HAMAP" id="MF_00361">
    <property type="entry name" value="NAD_kinase"/>
    <property type="match status" value="1"/>
</dbReference>
<dbReference type="PANTHER" id="PTHR20275">
    <property type="entry name" value="NAD KINASE"/>
    <property type="match status" value="1"/>
</dbReference>
<evidence type="ECO:0000256" key="3">
    <source>
        <dbReference type="ARBA" id="ARBA00022777"/>
    </source>
</evidence>
<dbReference type="Proteomes" id="UP001498771">
    <property type="component" value="Unassembled WGS sequence"/>
</dbReference>
<protein>
    <submittedName>
        <fullName evidence="7">ATP-NAD kinase-like domain-containing protein</fullName>
    </submittedName>
</protein>
<evidence type="ECO:0000256" key="6">
    <source>
        <dbReference type="SAM" id="MobiDB-lite"/>
    </source>
</evidence>
<comment type="similarity">
    <text evidence="1">Belongs to the NAD kinase family.</text>
</comment>
<name>A0ABR1F2Q5_9ASCO</name>
<feature type="compositionally biased region" description="Low complexity" evidence="6">
    <location>
        <begin position="468"/>
        <end position="498"/>
    </location>
</feature>
<keyword evidence="2" id="KW-0808">Transferase</keyword>
<dbReference type="InterPro" id="IPR017437">
    <property type="entry name" value="ATP-NAD_kinase_PpnK-typ_C"/>
</dbReference>
<evidence type="ECO:0000256" key="5">
    <source>
        <dbReference type="ARBA" id="ARBA00023027"/>
    </source>
</evidence>
<feature type="region of interest" description="Disordered" evidence="6">
    <location>
        <begin position="463"/>
        <end position="503"/>
    </location>
</feature>
<feature type="compositionally biased region" description="Low complexity" evidence="6">
    <location>
        <begin position="1"/>
        <end position="15"/>
    </location>
</feature>
<keyword evidence="8" id="KW-1185">Reference proteome</keyword>
<evidence type="ECO:0000256" key="1">
    <source>
        <dbReference type="ARBA" id="ARBA00010995"/>
    </source>
</evidence>
<keyword evidence="5" id="KW-0520">NAD</keyword>
<dbReference type="RefSeq" id="XP_064767154.1">
    <property type="nucleotide sequence ID" value="XM_064913131.1"/>
</dbReference>
<dbReference type="Pfam" id="PF20143">
    <property type="entry name" value="NAD_kinase_C"/>
    <property type="match status" value="1"/>
</dbReference>
<dbReference type="InterPro" id="IPR016064">
    <property type="entry name" value="NAD/diacylglycerol_kinase_sf"/>
</dbReference>
<gene>
    <name evidence="7" type="ORF">BZA70DRAFT_281526</name>
</gene>
<dbReference type="PANTHER" id="PTHR20275:SF0">
    <property type="entry name" value="NAD KINASE"/>
    <property type="match status" value="1"/>
</dbReference>
<feature type="region of interest" description="Disordered" evidence="6">
    <location>
        <begin position="532"/>
        <end position="553"/>
    </location>
</feature>
<comment type="caution">
    <text evidence="7">The sequence shown here is derived from an EMBL/GenBank/DDBJ whole genome shotgun (WGS) entry which is preliminary data.</text>
</comment>